<dbReference type="Gene3D" id="3.40.50.1820">
    <property type="entry name" value="alpha/beta hydrolase"/>
    <property type="match status" value="1"/>
</dbReference>
<reference evidence="1" key="1">
    <citation type="submission" date="2020-07" db="EMBL/GenBank/DDBJ databases">
        <authorList>
            <person name="Lin J."/>
        </authorList>
    </citation>
    <scope>NUCLEOTIDE SEQUENCE</scope>
</reference>
<dbReference type="Pfam" id="PF05705">
    <property type="entry name" value="DUF829"/>
    <property type="match status" value="1"/>
</dbReference>
<dbReference type="EMBL" id="LR862146">
    <property type="protein sequence ID" value="CAD1827000.1"/>
    <property type="molecule type" value="Genomic_DNA"/>
</dbReference>
<organism evidence="1">
    <name type="scientific">Ananas comosus var. bracteatus</name>
    <name type="common">red pineapple</name>
    <dbReference type="NCBI Taxonomy" id="296719"/>
    <lineage>
        <taxon>Eukaryota</taxon>
        <taxon>Viridiplantae</taxon>
        <taxon>Streptophyta</taxon>
        <taxon>Embryophyta</taxon>
        <taxon>Tracheophyta</taxon>
        <taxon>Spermatophyta</taxon>
        <taxon>Magnoliopsida</taxon>
        <taxon>Liliopsida</taxon>
        <taxon>Poales</taxon>
        <taxon>Bromeliaceae</taxon>
        <taxon>Bromelioideae</taxon>
        <taxon>Ananas</taxon>
    </lineage>
</organism>
<accession>A0A6V7P850</accession>
<gene>
    <name evidence="1" type="ORF">CB5_LOCUS10211</name>
</gene>
<dbReference type="InterPro" id="IPR029058">
    <property type="entry name" value="AB_hydrolase_fold"/>
</dbReference>
<evidence type="ECO:0000313" key="1">
    <source>
        <dbReference type="EMBL" id="CAD1827000.1"/>
    </source>
</evidence>
<dbReference type="AlphaFoldDB" id="A0A6V7P850"/>
<dbReference type="PANTHER" id="PTHR12265:SF13">
    <property type="entry name" value="OS06G0213400 PROTEIN"/>
    <property type="match status" value="1"/>
</dbReference>
<proteinExistence type="predicted"/>
<dbReference type="SUPFAM" id="SSF53474">
    <property type="entry name" value="alpha/beta-Hydrolases"/>
    <property type="match status" value="1"/>
</dbReference>
<dbReference type="PANTHER" id="PTHR12265">
    <property type="entry name" value="TRANSMEMBRANE PROTEIN 53"/>
    <property type="match status" value="1"/>
</dbReference>
<sequence>MLEQGFSIRSSSSSIGSTRRELGFRDRDWVGDCGRNVGNGGRFYWGRAEGAGTREVKGIVVVFAWLWSEEKHLRPYIDLYWSLGWRCLICHTEFLTLFFPEKATSLACGVLDELAKELKIRPSPIVLATFSAGSKGCMYKFLQLLDGRCGGFNLDEYRLVRDSICGQIFDSSPVDFTSDVGTQLFLHPAVPLMSQQPKITSWMGKAFASGLDTLFLNRLEAQRAEYWQILYSSIGIGPFLIFCSEDDDLAPYQIVSSFTQHLLDNGGDVKLVNWRNSPHLGHYKVHPAEYQTAVAELLAKALITSCHRSQLHSKTTSISGPCYKISQSVCNLHEAAASSNESLKRVANGPSDHFFLPSSMESNERKEAGPSLNKQQGEIFDRPSINPQGVLSQILFDVCIPKRIEDWDIKPGMALKGRQTFVTSRRNSSLNPIRYLRRSRL</sequence>
<protein>
    <recommendedName>
        <fullName evidence="2">Transmembrane protein 53</fullName>
    </recommendedName>
</protein>
<dbReference type="InterPro" id="IPR008547">
    <property type="entry name" value="DUF829_TMEM53"/>
</dbReference>
<evidence type="ECO:0008006" key="2">
    <source>
        <dbReference type="Google" id="ProtNLM"/>
    </source>
</evidence>
<name>A0A6V7P850_ANACO</name>